<evidence type="ECO:0000313" key="1">
    <source>
        <dbReference type="EMBL" id="ASD51927.1"/>
    </source>
</evidence>
<keyword evidence="2" id="KW-1185">Reference proteome</keyword>
<accession>A0A2U7NMW0</accession>
<organism evidence="1 2">
    <name type="scientific">Pseudomonas phage PspYZU01</name>
    <dbReference type="NCBI Taxonomy" id="1983555"/>
    <lineage>
        <taxon>Viruses</taxon>
        <taxon>Duplodnaviria</taxon>
        <taxon>Heunggongvirae</taxon>
        <taxon>Uroviricota</taxon>
        <taxon>Caudoviricetes</taxon>
        <taxon>Casjensviridae</taxon>
        <taxon>Phobosvirus</taxon>
        <taxon>Phobosvirus PspYZU01</taxon>
    </lineage>
</organism>
<gene>
    <name evidence="1" type="ORF">PspYZU01_42</name>
</gene>
<evidence type="ECO:0000313" key="2">
    <source>
        <dbReference type="Proteomes" id="UP000248142"/>
    </source>
</evidence>
<sequence length="132" mass="14555">MAGSFRELKRSARRQLHTALADTVLYLPERGATAVTITARIHDKFSDSGDIEGGQYAERHEITPRIRFVDFQPKQGAVVVTQDMGAYLLGPTYPSHDISVDADVERLTASKAKMEGLDITLPWCGLAPPEED</sequence>
<dbReference type="Proteomes" id="UP000248142">
    <property type="component" value="Segment"/>
</dbReference>
<protein>
    <submittedName>
        <fullName evidence="1">Uncharacterized protein</fullName>
    </submittedName>
</protein>
<proteinExistence type="predicted"/>
<reference evidence="1 2" key="1">
    <citation type="submission" date="2017-04" db="EMBL/GenBank/DDBJ databases">
        <title>Isolation of lytic bacteriophages infecting Pseudomonas strains for biocontrol of fish and shrimp spoilage during chilled storage.</title>
        <authorList>
            <person name="Yang Z."/>
            <person name="Tao X."/>
            <person name="Gao L."/>
            <person name="Rao S."/>
        </authorList>
    </citation>
    <scope>NUCLEOTIDE SEQUENCE [LARGE SCALE GENOMIC DNA]</scope>
</reference>
<name>A0A2U7NMW0_9CAUD</name>
<dbReference type="EMBL" id="KY971609">
    <property type="protein sequence ID" value="ASD51927.1"/>
    <property type="molecule type" value="Genomic_DNA"/>
</dbReference>